<gene>
    <name evidence="2" type="ORF">ACG04R_21860</name>
</gene>
<protein>
    <submittedName>
        <fullName evidence="2">Uncharacterized protein</fullName>
    </submittedName>
</protein>
<dbReference type="RefSeq" id="WP_394415740.1">
    <property type="nucleotide sequence ID" value="NZ_JBIGIC010000012.1"/>
</dbReference>
<proteinExistence type="predicted"/>
<dbReference type="Proteomes" id="UP001606134">
    <property type="component" value="Unassembled WGS sequence"/>
</dbReference>
<sequence length="226" mass="24404">MAEHGRLCAVAVLCLASLAGGSRAAPPDGDGAAAEARLLASLGGSATRQGPRLQLRAANGQVVTFDSNHPDANHEAQVEDYRLTGVTPDGKFFTVYGLFYETETTYWVSRATGAKTEVHAEPAVSPDGRYAVTALAREAFGPEGVFIWEIAGDQLVQRARLRHADYGLFTFKRWTGKDTAELALYSHSFLNFCPGATGTTATVRLMHDRRGWTLSEPASARDVRCE</sequence>
<feature type="signal peptide" evidence="1">
    <location>
        <begin position="1"/>
        <end position="24"/>
    </location>
</feature>
<evidence type="ECO:0000313" key="3">
    <source>
        <dbReference type="Proteomes" id="UP001606134"/>
    </source>
</evidence>
<comment type="caution">
    <text evidence="2">The sequence shown here is derived from an EMBL/GenBank/DDBJ whole genome shotgun (WGS) entry which is preliminary data.</text>
</comment>
<dbReference type="EMBL" id="JBIGIC010000012">
    <property type="protein sequence ID" value="MFG6489345.1"/>
    <property type="molecule type" value="Genomic_DNA"/>
</dbReference>
<feature type="chain" id="PRO_5046205693" evidence="1">
    <location>
        <begin position="25"/>
        <end position="226"/>
    </location>
</feature>
<keyword evidence="3" id="KW-1185">Reference proteome</keyword>
<accession>A0ABW7HHF3</accession>
<keyword evidence="1" id="KW-0732">Signal</keyword>
<organism evidence="2 3">
    <name type="scientific">Pelomonas candidula</name>
    <dbReference type="NCBI Taxonomy" id="3299025"/>
    <lineage>
        <taxon>Bacteria</taxon>
        <taxon>Pseudomonadati</taxon>
        <taxon>Pseudomonadota</taxon>
        <taxon>Betaproteobacteria</taxon>
        <taxon>Burkholderiales</taxon>
        <taxon>Sphaerotilaceae</taxon>
        <taxon>Roseateles</taxon>
    </lineage>
</organism>
<reference evidence="2 3" key="1">
    <citation type="submission" date="2024-08" db="EMBL/GenBank/DDBJ databases">
        <authorList>
            <person name="Lu H."/>
        </authorList>
    </citation>
    <scope>NUCLEOTIDE SEQUENCE [LARGE SCALE GENOMIC DNA]</scope>
    <source>
        <strain evidence="2 3">BYS78W</strain>
    </source>
</reference>
<evidence type="ECO:0000313" key="2">
    <source>
        <dbReference type="EMBL" id="MFG6489345.1"/>
    </source>
</evidence>
<evidence type="ECO:0000256" key="1">
    <source>
        <dbReference type="SAM" id="SignalP"/>
    </source>
</evidence>
<name>A0ABW7HHF3_9BURK</name>